<evidence type="ECO:0000313" key="1">
    <source>
        <dbReference type="EMBL" id="JAO05853.1"/>
    </source>
</evidence>
<reference evidence="1" key="1">
    <citation type="submission" date="2014-12" db="EMBL/GenBank/DDBJ databases">
        <title>Parallel Evolution in Life History Adaptation Evident in the Tissue-Specific Poeciliopsis prolifica transcriptome.</title>
        <authorList>
            <person name="Jue N.K."/>
            <person name="Foley R.J."/>
            <person name="Obergfell C."/>
            <person name="Reznick D.N."/>
            <person name="O'Neill R.J."/>
            <person name="O'Neill M.J."/>
        </authorList>
    </citation>
    <scope>NUCLEOTIDE SEQUENCE</scope>
</reference>
<gene>
    <name evidence="1" type="primary">PPUP8376</name>
</gene>
<name>A0A0S7EU92_9TELE</name>
<accession>A0A0S7EU92</accession>
<organism evidence="1">
    <name type="scientific">Poeciliopsis prolifica</name>
    <name type="common">blackstripe livebearer</name>
    <dbReference type="NCBI Taxonomy" id="188132"/>
    <lineage>
        <taxon>Eukaryota</taxon>
        <taxon>Metazoa</taxon>
        <taxon>Chordata</taxon>
        <taxon>Craniata</taxon>
        <taxon>Vertebrata</taxon>
        <taxon>Euteleostomi</taxon>
        <taxon>Actinopterygii</taxon>
        <taxon>Neopterygii</taxon>
        <taxon>Teleostei</taxon>
        <taxon>Neoteleostei</taxon>
        <taxon>Acanthomorphata</taxon>
        <taxon>Ovalentaria</taxon>
        <taxon>Atherinomorphae</taxon>
        <taxon>Cyprinodontiformes</taxon>
        <taxon>Poeciliidae</taxon>
        <taxon>Poeciliinae</taxon>
        <taxon>Poeciliopsis</taxon>
    </lineage>
</organism>
<protein>
    <submittedName>
        <fullName evidence="1">PPUP8376</fullName>
    </submittedName>
</protein>
<sequence>VTQVFEAYTGHVISSILASVQHKSPGVHQATCPGPCCSIPTPPTGGTPPATAKLTTSTKDHRTHMRGCDGCLLDGKVNVTLVRRLKFMMERKEVDEAVENCD</sequence>
<proteinExistence type="predicted"/>
<dbReference type="AlphaFoldDB" id="A0A0S7EU92"/>
<feature type="non-terminal residue" evidence="1">
    <location>
        <position position="1"/>
    </location>
</feature>
<dbReference type="EMBL" id="GBYX01475824">
    <property type="protein sequence ID" value="JAO05853.1"/>
    <property type="molecule type" value="Transcribed_RNA"/>
</dbReference>